<dbReference type="InterPro" id="IPR000182">
    <property type="entry name" value="GNAT_dom"/>
</dbReference>
<dbReference type="Gene3D" id="3.40.630.30">
    <property type="match status" value="1"/>
</dbReference>
<keyword evidence="5" id="KW-1185">Reference proteome</keyword>
<keyword evidence="1" id="KW-0808">Transferase</keyword>
<dbReference type="CDD" id="cd04301">
    <property type="entry name" value="NAT_SF"/>
    <property type="match status" value="1"/>
</dbReference>
<proteinExistence type="predicted"/>
<dbReference type="Pfam" id="PF00583">
    <property type="entry name" value="Acetyltransf_1"/>
    <property type="match status" value="1"/>
</dbReference>
<reference evidence="4" key="1">
    <citation type="submission" date="2017-08" db="EMBL/GenBank/DDBJ databases">
        <authorList>
            <person name="Imhoff J.F."/>
            <person name="Rahn T."/>
            <person name="Kuenzel S."/>
            <person name="Neulinger S.C."/>
        </authorList>
    </citation>
    <scope>NUCLEOTIDE SEQUENCE</scope>
    <source>
        <strain evidence="4">IM 151</strain>
    </source>
</reference>
<sequence length="149" mass="16351">MSVIVTPLNPRDVPAVKQFLIAGLSERWGAYESRYNPDIELFQSYYADSLTLVAKSAGVVVGTGTLHPISARRAEIVRMSTAIDSRRHGVAGQILMLLLDHARARGVQEVVLETTSSWASAIAFYTKHGFAKTHEQDGDTHFIRRLGAA</sequence>
<dbReference type="EMBL" id="NRRU01000116">
    <property type="protein sequence ID" value="MBK1715376.1"/>
    <property type="molecule type" value="Genomic_DNA"/>
</dbReference>
<evidence type="ECO:0000256" key="1">
    <source>
        <dbReference type="ARBA" id="ARBA00022679"/>
    </source>
</evidence>
<protein>
    <recommendedName>
        <fullName evidence="3">N-acetyltransferase domain-containing protein</fullName>
    </recommendedName>
</protein>
<organism evidence="4 5">
    <name type="scientific">Rubrivivax gelatinosus</name>
    <name type="common">Rhodocyclus gelatinosus</name>
    <name type="synonym">Rhodopseudomonas gelatinosa</name>
    <dbReference type="NCBI Taxonomy" id="28068"/>
    <lineage>
        <taxon>Bacteria</taxon>
        <taxon>Pseudomonadati</taxon>
        <taxon>Pseudomonadota</taxon>
        <taxon>Betaproteobacteria</taxon>
        <taxon>Burkholderiales</taxon>
        <taxon>Sphaerotilaceae</taxon>
        <taxon>Rubrivivax</taxon>
    </lineage>
</organism>
<dbReference type="InterPro" id="IPR016181">
    <property type="entry name" value="Acyl_CoA_acyltransferase"/>
</dbReference>
<accession>A0ABS1DZY2</accession>
<evidence type="ECO:0000256" key="2">
    <source>
        <dbReference type="ARBA" id="ARBA00023315"/>
    </source>
</evidence>
<dbReference type="SUPFAM" id="SSF55729">
    <property type="entry name" value="Acyl-CoA N-acyltransferases (Nat)"/>
    <property type="match status" value="1"/>
</dbReference>
<comment type="caution">
    <text evidence="4">The sequence shown here is derived from an EMBL/GenBank/DDBJ whole genome shotgun (WGS) entry which is preliminary data.</text>
</comment>
<keyword evidence="2" id="KW-0012">Acyltransferase</keyword>
<dbReference type="PROSITE" id="PS51186">
    <property type="entry name" value="GNAT"/>
    <property type="match status" value="1"/>
</dbReference>
<dbReference type="Proteomes" id="UP001041814">
    <property type="component" value="Unassembled WGS sequence"/>
</dbReference>
<evidence type="ECO:0000313" key="4">
    <source>
        <dbReference type="EMBL" id="MBK1715376.1"/>
    </source>
</evidence>
<dbReference type="RefSeq" id="WP_200232054.1">
    <property type="nucleotide sequence ID" value="NZ_NRRT01000105.1"/>
</dbReference>
<gene>
    <name evidence="4" type="ORF">CKO43_21715</name>
</gene>
<reference evidence="4" key="2">
    <citation type="journal article" date="2020" name="Microorganisms">
        <title>Osmotic Adaptation and Compatible Solute Biosynthesis of Phototrophic Bacteria as Revealed from Genome Analyses.</title>
        <authorList>
            <person name="Imhoff J.F."/>
            <person name="Rahn T."/>
            <person name="Kunzel S."/>
            <person name="Keller A."/>
            <person name="Neulinger S.C."/>
        </authorList>
    </citation>
    <scope>NUCLEOTIDE SEQUENCE</scope>
    <source>
        <strain evidence="4">IM 151</strain>
    </source>
</reference>
<feature type="domain" description="N-acetyltransferase" evidence="3">
    <location>
        <begin position="3"/>
        <end position="149"/>
    </location>
</feature>
<evidence type="ECO:0000313" key="5">
    <source>
        <dbReference type="Proteomes" id="UP001041814"/>
    </source>
</evidence>
<dbReference type="PANTHER" id="PTHR43877">
    <property type="entry name" value="AMINOALKYLPHOSPHONATE N-ACETYLTRANSFERASE-RELATED-RELATED"/>
    <property type="match status" value="1"/>
</dbReference>
<evidence type="ECO:0000259" key="3">
    <source>
        <dbReference type="PROSITE" id="PS51186"/>
    </source>
</evidence>
<name>A0ABS1DZY2_RUBGE</name>
<dbReference type="InterPro" id="IPR050832">
    <property type="entry name" value="Bact_Acetyltransf"/>
</dbReference>